<evidence type="ECO:0000313" key="4">
    <source>
        <dbReference type="EMBL" id="PPS22120.1"/>
    </source>
</evidence>
<dbReference type="RefSeq" id="WP_104618428.1">
    <property type="nucleotide sequence ID" value="NZ_JAWLPZ010000004.1"/>
</dbReference>
<keyword evidence="5" id="KW-1185">Reference proteome</keyword>
<evidence type="ECO:0000313" key="5">
    <source>
        <dbReference type="Proteomes" id="UP000238924"/>
    </source>
</evidence>
<dbReference type="CDD" id="cd01561">
    <property type="entry name" value="CBS_like"/>
    <property type="match status" value="1"/>
</dbReference>
<comment type="caution">
    <text evidence="4">The sequence shown here is derived from an EMBL/GenBank/DDBJ whole genome shotgun (WGS) entry which is preliminary data.</text>
</comment>
<dbReference type="InterPro" id="IPR036052">
    <property type="entry name" value="TrpB-like_PALP_sf"/>
</dbReference>
<dbReference type="EMBL" id="JJMJ01000102">
    <property type="protein sequence ID" value="PPS22120.1"/>
    <property type="molecule type" value="Genomic_DNA"/>
</dbReference>
<gene>
    <name evidence="4" type="ORF">DJ52_06730</name>
</gene>
<proteinExistence type="predicted"/>
<sequence length="307" mass="33519">MVYNSILDLIGNTPILRLSNIESKFNLNKNVELYGKVEKSNPAGSIKDRAVKQIILDLFKDGKLKEGSTIIEPTSGNTGIAMAAIGRYLKLNVIIVMPSSMSEERRKLIRDYGAKLELVDGGMDAAVEMANQLNKKIPDSVIPGQFVNESNVMAHYLTTAPEIFRDIINLDYIFAGIGTGGTITGIGQYVRDNKKNTKVIGVEPESSPLLTKGRAAPHKIQGIGANFVPQILDLSVVTKIIDVSNDNAVNTAREICFNEGLYVGISSGASVYAAIHLSKELEETDKSDKKIKMLCILPDTGERYSWN</sequence>
<feature type="domain" description="Tryptophan synthase beta chain-like PALP" evidence="3">
    <location>
        <begin position="7"/>
        <end position="284"/>
    </location>
</feature>
<organism evidence="4 5">
    <name type="scientific">Brachyspira murdochii</name>
    <dbReference type="NCBI Taxonomy" id="84378"/>
    <lineage>
        <taxon>Bacteria</taxon>
        <taxon>Pseudomonadati</taxon>
        <taxon>Spirochaetota</taxon>
        <taxon>Spirochaetia</taxon>
        <taxon>Brachyspirales</taxon>
        <taxon>Brachyspiraceae</taxon>
        <taxon>Brachyspira</taxon>
    </lineage>
</organism>
<name>A0ABX5B499_9SPIR</name>
<protein>
    <submittedName>
        <fullName evidence="4">Cysteine synthase</fullName>
    </submittedName>
</protein>
<evidence type="ECO:0000256" key="2">
    <source>
        <dbReference type="ARBA" id="ARBA00022898"/>
    </source>
</evidence>
<dbReference type="InterPro" id="IPR050214">
    <property type="entry name" value="Cys_Synth/Cystath_Beta-Synth"/>
</dbReference>
<dbReference type="Pfam" id="PF00291">
    <property type="entry name" value="PALP"/>
    <property type="match status" value="1"/>
</dbReference>
<dbReference type="Gene3D" id="3.40.50.1100">
    <property type="match status" value="2"/>
</dbReference>
<evidence type="ECO:0000259" key="3">
    <source>
        <dbReference type="Pfam" id="PF00291"/>
    </source>
</evidence>
<dbReference type="InterPro" id="IPR001926">
    <property type="entry name" value="TrpB-like_PALP"/>
</dbReference>
<dbReference type="SUPFAM" id="SSF53686">
    <property type="entry name" value="Tryptophan synthase beta subunit-like PLP-dependent enzymes"/>
    <property type="match status" value="1"/>
</dbReference>
<comment type="cofactor">
    <cofactor evidence="1">
        <name>pyridoxal 5'-phosphate</name>
        <dbReference type="ChEBI" id="CHEBI:597326"/>
    </cofactor>
</comment>
<dbReference type="Proteomes" id="UP000238924">
    <property type="component" value="Unassembled WGS sequence"/>
</dbReference>
<evidence type="ECO:0000256" key="1">
    <source>
        <dbReference type="ARBA" id="ARBA00001933"/>
    </source>
</evidence>
<dbReference type="PANTHER" id="PTHR10314">
    <property type="entry name" value="CYSTATHIONINE BETA-SYNTHASE"/>
    <property type="match status" value="1"/>
</dbReference>
<keyword evidence="2" id="KW-0663">Pyridoxal phosphate</keyword>
<reference evidence="4 5" key="1">
    <citation type="submission" date="2014-04" db="EMBL/GenBank/DDBJ databases">
        <title>Whole genome sequence of 'Brachyspira hampsonii' D13-03603F2.</title>
        <authorList>
            <person name="Patterson A.H."/>
            <person name="Chaban B."/>
            <person name="Fernando C."/>
            <person name="Harding J.C."/>
            <person name="Hill J.E."/>
        </authorList>
    </citation>
    <scope>NUCLEOTIDE SEQUENCE [LARGE SCALE GENOMIC DNA]</scope>
    <source>
        <strain evidence="4 5">D13-03603F2</strain>
    </source>
</reference>
<accession>A0ABX5B499</accession>